<reference evidence="2" key="1">
    <citation type="submission" date="2016-10" db="EMBL/GenBank/DDBJ databases">
        <authorList>
            <person name="Varghese N."/>
            <person name="Submissions S."/>
        </authorList>
    </citation>
    <scope>NUCLEOTIDE SEQUENCE [LARGE SCALE GENOMIC DNA]</scope>
    <source>
        <strain evidence="2">DSM 44232</strain>
    </source>
</reference>
<dbReference type="AlphaFoldDB" id="A0A1I6FBJ8"/>
<accession>A0A1I6FBJ8</accession>
<proteinExistence type="predicted"/>
<dbReference type="EMBL" id="FOYL01000011">
    <property type="protein sequence ID" value="SFR27355.1"/>
    <property type="molecule type" value="Genomic_DNA"/>
</dbReference>
<keyword evidence="2" id="KW-1185">Reference proteome</keyword>
<dbReference type="STRING" id="84724.SAMN04488564_11111"/>
<dbReference type="Proteomes" id="UP000198583">
    <property type="component" value="Unassembled WGS sequence"/>
</dbReference>
<evidence type="ECO:0000313" key="2">
    <source>
        <dbReference type="Proteomes" id="UP000198583"/>
    </source>
</evidence>
<protein>
    <submittedName>
        <fullName evidence="1">Uncharacterized protein</fullName>
    </submittedName>
</protein>
<evidence type="ECO:0000313" key="1">
    <source>
        <dbReference type="EMBL" id="SFR27355.1"/>
    </source>
</evidence>
<gene>
    <name evidence="1" type="ORF">SAMN04488564_11111</name>
</gene>
<sequence>MDPSRSSASTLFTHVEDNFDPWGALSRPRTGRDSWDGVIRSSY</sequence>
<organism evidence="1 2">
    <name type="scientific">Lentzea waywayandensis</name>
    <dbReference type="NCBI Taxonomy" id="84724"/>
    <lineage>
        <taxon>Bacteria</taxon>
        <taxon>Bacillati</taxon>
        <taxon>Actinomycetota</taxon>
        <taxon>Actinomycetes</taxon>
        <taxon>Pseudonocardiales</taxon>
        <taxon>Pseudonocardiaceae</taxon>
        <taxon>Lentzea</taxon>
    </lineage>
</organism>
<name>A0A1I6FBJ8_9PSEU</name>